<dbReference type="Proteomes" id="UP000821853">
    <property type="component" value="Unassembled WGS sequence"/>
</dbReference>
<dbReference type="PANTHER" id="PTHR11214:SF376">
    <property type="entry name" value="HEXOSYLTRANSFERASE"/>
    <property type="match status" value="1"/>
</dbReference>
<comment type="subcellular location">
    <subcellularLocation>
        <location evidence="1 10">Golgi apparatus membrane</location>
        <topology evidence="1 10">Single-pass type II membrane protein</topology>
    </subcellularLocation>
</comment>
<keyword evidence="5 10" id="KW-0812">Transmembrane</keyword>
<dbReference type="EC" id="2.4.1.-" evidence="10"/>
<evidence type="ECO:0000256" key="9">
    <source>
        <dbReference type="ARBA" id="ARBA00023136"/>
    </source>
</evidence>
<keyword evidence="4" id="KW-0808">Transferase</keyword>
<evidence type="ECO:0000256" key="5">
    <source>
        <dbReference type="ARBA" id="ARBA00022692"/>
    </source>
</evidence>
<accession>A0A9J6GI14</accession>
<evidence type="ECO:0000256" key="7">
    <source>
        <dbReference type="ARBA" id="ARBA00022989"/>
    </source>
</evidence>
<keyword evidence="6 10" id="KW-0735">Signal-anchor</keyword>
<dbReference type="InterPro" id="IPR002659">
    <property type="entry name" value="Glyco_trans_31"/>
</dbReference>
<keyword evidence="9 10" id="KW-0472">Membrane</keyword>
<proteinExistence type="inferred from homology"/>
<evidence type="ECO:0000256" key="10">
    <source>
        <dbReference type="RuleBase" id="RU363063"/>
    </source>
</evidence>
<dbReference type="EMBL" id="JABSTR010000008">
    <property type="protein sequence ID" value="KAH9378134.1"/>
    <property type="molecule type" value="Genomic_DNA"/>
</dbReference>
<evidence type="ECO:0000313" key="12">
    <source>
        <dbReference type="Proteomes" id="UP000821853"/>
    </source>
</evidence>
<evidence type="ECO:0000256" key="1">
    <source>
        <dbReference type="ARBA" id="ARBA00004323"/>
    </source>
</evidence>
<evidence type="ECO:0000256" key="4">
    <source>
        <dbReference type="ARBA" id="ARBA00022679"/>
    </source>
</evidence>
<dbReference type="OrthoDB" id="115198at2759"/>
<keyword evidence="3 10" id="KW-0328">Glycosyltransferase</keyword>
<dbReference type="Gene3D" id="3.90.550.50">
    <property type="match status" value="1"/>
</dbReference>
<dbReference type="Pfam" id="PF01762">
    <property type="entry name" value="Galactosyl_T"/>
    <property type="match status" value="1"/>
</dbReference>
<dbReference type="GO" id="GO:0006493">
    <property type="term" value="P:protein O-linked glycosylation"/>
    <property type="evidence" value="ECO:0007669"/>
    <property type="project" value="TreeGrafter"/>
</dbReference>
<sequence>MYERYAVCVRIFREKRVSRARIRKILPAFSLLCCFGGACVIVCRNYLDSRLRIGSAVPAISEVPRRHPGWKAAAACRSGLRILYFVHTAPNHTERRDFLRRTIGDPHMEASANTTLVFFVGRVRDPALQAAVEAEAHRHGDVVLLDIVDAYRNLTHKFLHGSRWVIDNCLLEATRTIVKVDDDTLVNVEALVNHVKKMPERPPQIHCLLYHNVSALRNRSSKWYVTEEEYPNKAYPPYCAGMGYVMTADVLPMLYSASVRVPFFWVDDVYATGMLAAAANVSLVDLRKRRVMGRLKGTLRHVPRKALFVHMGDSPKTMSNADSLWDGLFRPTRFSPLAG</sequence>
<keyword evidence="12" id="KW-1185">Reference proteome</keyword>
<evidence type="ECO:0000256" key="3">
    <source>
        <dbReference type="ARBA" id="ARBA00022676"/>
    </source>
</evidence>
<evidence type="ECO:0000256" key="6">
    <source>
        <dbReference type="ARBA" id="ARBA00022968"/>
    </source>
</evidence>
<name>A0A9J6GI14_HAELO</name>
<reference evidence="11 12" key="1">
    <citation type="journal article" date="2020" name="Cell">
        <title>Large-Scale Comparative Analyses of Tick Genomes Elucidate Their Genetic Diversity and Vector Capacities.</title>
        <authorList>
            <consortium name="Tick Genome and Microbiome Consortium (TIGMIC)"/>
            <person name="Jia N."/>
            <person name="Wang J."/>
            <person name="Shi W."/>
            <person name="Du L."/>
            <person name="Sun Y."/>
            <person name="Zhan W."/>
            <person name="Jiang J.F."/>
            <person name="Wang Q."/>
            <person name="Zhang B."/>
            <person name="Ji P."/>
            <person name="Bell-Sakyi L."/>
            <person name="Cui X.M."/>
            <person name="Yuan T.T."/>
            <person name="Jiang B.G."/>
            <person name="Yang W.F."/>
            <person name="Lam T.T."/>
            <person name="Chang Q.C."/>
            <person name="Ding S.J."/>
            <person name="Wang X.J."/>
            <person name="Zhu J.G."/>
            <person name="Ruan X.D."/>
            <person name="Zhao L."/>
            <person name="Wei J.T."/>
            <person name="Ye R.Z."/>
            <person name="Que T.C."/>
            <person name="Du C.H."/>
            <person name="Zhou Y.H."/>
            <person name="Cheng J.X."/>
            <person name="Dai P.F."/>
            <person name="Guo W.B."/>
            <person name="Han X.H."/>
            <person name="Huang E.J."/>
            <person name="Li L.F."/>
            <person name="Wei W."/>
            <person name="Gao Y.C."/>
            <person name="Liu J.Z."/>
            <person name="Shao H.Z."/>
            <person name="Wang X."/>
            <person name="Wang C.C."/>
            <person name="Yang T.C."/>
            <person name="Huo Q.B."/>
            <person name="Li W."/>
            <person name="Chen H.Y."/>
            <person name="Chen S.E."/>
            <person name="Zhou L.G."/>
            <person name="Ni X.B."/>
            <person name="Tian J.H."/>
            <person name="Sheng Y."/>
            <person name="Liu T."/>
            <person name="Pan Y.S."/>
            <person name="Xia L.Y."/>
            <person name="Li J."/>
            <person name="Zhao F."/>
            <person name="Cao W.C."/>
        </authorList>
    </citation>
    <scope>NUCLEOTIDE SEQUENCE [LARGE SCALE GENOMIC DNA]</scope>
    <source>
        <strain evidence="11">HaeL-2018</strain>
    </source>
</reference>
<dbReference type="GO" id="GO:0000139">
    <property type="term" value="C:Golgi membrane"/>
    <property type="evidence" value="ECO:0007669"/>
    <property type="project" value="UniProtKB-SubCell"/>
</dbReference>
<comment type="caution">
    <text evidence="11">The sequence shown here is derived from an EMBL/GenBank/DDBJ whole genome shotgun (WGS) entry which is preliminary data.</text>
</comment>
<dbReference type="VEuPathDB" id="VectorBase:HLOH_048178"/>
<dbReference type="GO" id="GO:0016758">
    <property type="term" value="F:hexosyltransferase activity"/>
    <property type="evidence" value="ECO:0007669"/>
    <property type="project" value="InterPro"/>
</dbReference>
<keyword evidence="8 10" id="KW-0333">Golgi apparatus</keyword>
<protein>
    <recommendedName>
        <fullName evidence="10">Hexosyltransferase</fullName>
        <ecNumber evidence="10">2.4.1.-</ecNumber>
    </recommendedName>
</protein>
<comment type="similarity">
    <text evidence="2 10">Belongs to the glycosyltransferase 31 family.</text>
</comment>
<keyword evidence="7 10" id="KW-1133">Transmembrane helix</keyword>
<dbReference type="PANTHER" id="PTHR11214">
    <property type="entry name" value="BETA-1,3-N-ACETYLGLUCOSAMINYLTRANSFERASE"/>
    <property type="match status" value="1"/>
</dbReference>
<evidence type="ECO:0000313" key="11">
    <source>
        <dbReference type="EMBL" id="KAH9378134.1"/>
    </source>
</evidence>
<organism evidence="11 12">
    <name type="scientific">Haemaphysalis longicornis</name>
    <name type="common">Bush tick</name>
    <dbReference type="NCBI Taxonomy" id="44386"/>
    <lineage>
        <taxon>Eukaryota</taxon>
        <taxon>Metazoa</taxon>
        <taxon>Ecdysozoa</taxon>
        <taxon>Arthropoda</taxon>
        <taxon>Chelicerata</taxon>
        <taxon>Arachnida</taxon>
        <taxon>Acari</taxon>
        <taxon>Parasitiformes</taxon>
        <taxon>Ixodida</taxon>
        <taxon>Ixodoidea</taxon>
        <taxon>Ixodidae</taxon>
        <taxon>Haemaphysalinae</taxon>
        <taxon>Haemaphysalis</taxon>
    </lineage>
</organism>
<dbReference type="AlphaFoldDB" id="A0A9J6GI14"/>
<evidence type="ECO:0000256" key="2">
    <source>
        <dbReference type="ARBA" id="ARBA00008661"/>
    </source>
</evidence>
<gene>
    <name evidence="11" type="ORF">HPB48_004266</name>
</gene>
<dbReference type="OMA" id="MWLTGIH"/>
<feature type="transmembrane region" description="Helical" evidence="10">
    <location>
        <begin position="25"/>
        <end position="47"/>
    </location>
</feature>
<evidence type="ECO:0000256" key="8">
    <source>
        <dbReference type="ARBA" id="ARBA00023034"/>
    </source>
</evidence>